<feature type="region of interest" description="Disordered" evidence="1">
    <location>
        <begin position="1"/>
        <end position="21"/>
    </location>
</feature>
<reference evidence="2" key="1">
    <citation type="submission" date="2019-12" db="EMBL/GenBank/DDBJ databases">
        <title>Genome sequencing and annotation of Brassica cretica.</title>
        <authorList>
            <person name="Studholme D.J."/>
            <person name="Sarris P."/>
        </authorList>
    </citation>
    <scope>NUCLEOTIDE SEQUENCE</scope>
    <source>
        <strain evidence="2">PFS-109/04</strain>
        <tissue evidence="2">Leaf</tissue>
    </source>
</reference>
<dbReference type="AlphaFoldDB" id="A0A8S9PDV6"/>
<evidence type="ECO:0000256" key="1">
    <source>
        <dbReference type="SAM" id="MobiDB-lite"/>
    </source>
</evidence>
<name>A0A8S9PDV6_BRACR</name>
<proteinExistence type="predicted"/>
<gene>
    <name evidence="2" type="ORF">F2Q69_00048571</name>
</gene>
<evidence type="ECO:0000313" key="2">
    <source>
        <dbReference type="EMBL" id="KAF3521683.1"/>
    </source>
</evidence>
<accession>A0A8S9PDV6</accession>
<evidence type="ECO:0000313" key="3">
    <source>
        <dbReference type="Proteomes" id="UP000712600"/>
    </source>
</evidence>
<comment type="caution">
    <text evidence="2">The sequence shown here is derived from an EMBL/GenBank/DDBJ whole genome shotgun (WGS) entry which is preliminary data.</text>
</comment>
<dbReference type="EMBL" id="QGKX02001347">
    <property type="protein sequence ID" value="KAF3521683.1"/>
    <property type="molecule type" value="Genomic_DNA"/>
</dbReference>
<sequence>MAATVRSDGSGASGRAVTSRAETTAAILSTAGVGLGLIRVRRSEDGVRGGASGGDGDIDAMEVEQRLVVTEA</sequence>
<protein>
    <submittedName>
        <fullName evidence="2">Uncharacterized protein</fullName>
    </submittedName>
</protein>
<dbReference type="Proteomes" id="UP000712600">
    <property type="component" value="Unassembled WGS sequence"/>
</dbReference>
<organism evidence="2 3">
    <name type="scientific">Brassica cretica</name>
    <name type="common">Mustard</name>
    <dbReference type="NCBI Taxonomy" id="69181"/>
    <lineage>
        <taxon>Eukaryota</taxon>
        <taxon>Viridiplantae</taxon>
        <taxon>Streptophyta</taxon>
        <taxon>Embryophyta</taxon>
        <taxon>Tracheophyta</taxon>
        <taxon>Spermatophyta</taxon>
        <taxon>Magnoliopsida</taxon>
        <taxon>eudicotyledons</taxon>
        <taxon>Gunneridae</taxon>
        <taxon>Pentapetalae</taxon>
        <taxon>rosids</taxon>
        <taxon>malvids</taxon>
        <taxon>Brassicales</taxon>
        <taxon>Brassicaceae</taxon>
        <taxon>Brassiceae</taxon>
        <taxon>Brassica</taxon>
    </lineage>
</organism>